<keyword evidence="1" id="KW-0378">Hydrolase</keyword>
<gene>
    <name evidence="6" type="ORF">SAMN05192581_104814</name>
</gene>
<dbReference type="Pfam" id="PF12971">
    <property type="entry name" value="NAGLU_N"/>
    <property type="match status" value="1"/>
</dbReference>
<dbReference type="InterPro" id="IPR024732">
    <property type="entry name" value="NAGLU_C"/>
</dbReference>
<proteinExistence type="predicted"/>
<dbReference type="GO" id="GO:0016787">
    <property type="term" value="F:hydrolase activity"/>
    <property type="evidence" value="ECO:0007669"/>
    <property type="project" value="UniProtKB-KW"/>
</dbReference>
<evidence type="ECO:0000259" key="3">
    <source>
        <dbReference type="Pfam" id="PF05089"/>
    </source>
</evidence>
<feature type="domain" description="Alpha-N-acetylglucosaminidase C-terminal" evidence="5">
    <location>
        <begin position="461"/>
        <end position="720"/>
    </location>
</feature>
<dbReference type="PANTHER" id="PTHR12872">
    <property type="entry name" value="ALPHA-N-ACETYLGLUCOSAMINIDASE"/>
    <property type="match status" value="1"/>
</dbReference>
<protein>
    <submittedName>
        <fullName evidence="6">Alpha-N-acetylglucosaminidase</fullName>
    </submittedName>
</protein>
<dbReference type="Gene3D" id="3.20.20.80">
    <property type="entry name" value="Glycosidases"/>
    <property type="match status" value="1"/>
</dbReference>
<evidence type="ECO:0000313" key="6">
    <source>
        <dbReference type="EMBL" id="SDB78715.1"/>
    </source>
</evidence>
<organism evidence="6 7">
    <name type="scientific">Bacteroides ovatus</name>
    <dbReference type="NCBI Taxonomy" id="28116"/>
    <lineage>
        <taxon>Bacteria</taxon>
        <taxon>Pseudomonadati</taxon>
        <taxon>Bacteroidota</taxon>
        <taxon>Bacteroidia</taxon>
        <taxon>Bacteroidales</taxon>
        <taxon>Bacteroidaceae</taxon>
        <taxon>Bacteroides</taxon>
    </lineage>
</organism>
<dbReference type="InterPro" id="IPR024240">
    <property type="entry name" value="NAGLU_N"/>
</dbReference>
<dbReference type="PANTHER" id="PTHR12872:SF1">
    <property type="entry name" value="ALPHA-N-ACETYLGLUCOSAMINIDASE"/>
    <property type="match status" value="1"/>
</dbReference>
<dbReference type="Gene3D" id="3.30.379.10">
    <property type="entry name" value="Chitobiase/beta-hexosaminidase domain 2-like"/>
    <property type="match status" value="1"/>
</dbReference>
<evidence type="ECO:0000256" key="2">
    <source>
        <dbReference type="SAM" id="SignalP"/>
    </source>
</evidence>
<dbReference type="Pfam" id="PF12972">
    <property type="entry name" value="NAGLU_C"/>
    <property type="match status" value="1"/>
</dbReference>
<evidence type="ECO:0000259" key="4">
    <source>
        <dbReference type="Pfam" id="PF12971"/>
    </source>
</evidence>
<evidence type="ECO:0000256" key="1">
    <source>
        <dbReference type="ARBA" id="ARBA00022801"/>
    </source>
</evidence>
<sequence>MKKILSILLFLVVVCQIRAEDANITTMYKMTQRLFPQQASSFDFRLLNNTSADTFTIKSEGNKIIISGNNANSMAVGLNHYLKNYCLTTISWYKDDPIELPKTLPSISTEVTIKANVPTRFFLNYCTFGYSMTWWKWSDWEHFIDWMALNGINMPLAITGQEAIWYKVWSKLGLTDEEIRGYFTGPAHLPWHRMCNLDGWQSPLPKEWLSSQAALQEQIVAREREFNMRPVLPAFAGHVPAALKRVYPNIKTTRVSEWGGFADQYRCTFLNPMDSLYAIIQKEYLTEQTRLYGTNHIYGIDPFNEIDPPSWDADSLGMMAKHIYESVAAVDPEAVWLQMTWLFYADIKHWTTPRIKSYLRSVPQDRLILLDYFCEYTEIWKQTDSYFGQPYLWCYLGNFGGNSFLSGPVNLVSERLADALKNGGSNLKGVGSTLEGIDLNQFMYEFVLDKAWNGGQTDKEWFFKLADRRIGKISPEARKAWEILANKVYVQPAQVGQGTLTNARPCLKGNGHWTTKPTIEYQPKDLVEAWRLLLSVKDCQRDSYEFDLVNIGRQVLGNYFNVVRDEFTLAYEAGDIPMMKNRGNKMREILADLDKLVCCHPTFSLHKWITDARDMGHDTASKNYYEMNARSLITIWGDSYHLTDYANRSWAGLTNQYYSVRWDRFINKVIEAAEKKKNFDEEEFFNQSRIYENEWVNPSNRISYNEGGDGIKLARQIYKKYAKEIIR</sequence>
<evidence type="ECO:0000259" key="5">
    <source>
        <dbReference type="Pfam" id="PF12972"/>
    </source>
</evidence>
<feature type="chain" id="PRO_5010219660" evidence="2">
    <location>
        <begin position="20"/>
        <end position="727"/>
    </location>
</feature>
<dbReference type="EMBL" id="FMYE01000048">
    <property type="protein sequence ID" value="SDB78715.1"/>
    <property type="molecule type" value="Genomic_DNA"/>
</dbReference>
<feature type="domain" description="Alpha-N-acetylglucosaminidase tim-barrel" evidence="3">
    <location>
        <begin position="120"/>
        <end position="453"/>
    </location>
</feature>
<evidence type="ECO:0000313" key="7">
    <source>
        <dbReference type="Proteomes" id="UP000183670"/>
    </source>
</evidence>
<dbReference type="InterPro" id="IPR024733">
    <property type="entry name" value="NAGLU_tim-barrel"/>
</dbReference>
<dbReference type="GO" id="GO:0005975">
    <property type="term" value="P:carbohydrate metabolic process"/>
    <property type="evidence" value="ECO:0007669"/>
    <property type="project" value="UniProtKB-ARBA"/>
</dbReference>
<dbReference type="Pfam" id="PF05089">
    <property type="entry name" value="NAGLU"/>
    <property type="match status" value="1"/>
</dbReference>
<dbReference type="Gene3D" id="1.20.120.670">
    <property type="entry name" value="N-acetyl-b-d-glucoasminidase"/>
    <property type="match status" value="1"/>
</dbReference>
<dbReference type="InterPro" id="IPR029018">
    <property type="entry name" value="Hex-like_dom2"/>
</dbReference>
<dbReference type="Proteomes" id="UP000183670">
    <property type="component" value="Unassembled WGS sequence"/>
</dbReference>
<dbReference type="AlphaFoldDB" id="A0A1G6GAD2"/>
<accession>A0A1G6GAD2</accession>
<dbReference type="RefSeq" id="WP_074559379.1">
    <property type="nucleotide sequence ID" value="NZ_FMYE01000048.1"/>
</dbReference>
<reference evidence="6 7" key="1">
    <citation type="submission" date="2016-10" db="EMBL/GenBank/DDBJ databases">
        <authorList>
            <person name="de Groot N.N."/>
        </authorList>
    </citation>
    <scope>NUCLEOTIDE SEQUENCE [LARGE SCALE GENOMIC DNA]</scope>
    <source>
        <strain evidence="6 7">NLAE-zl-C500</strain>
    </source>
</reference>
<feature type="signal peptide" evidence="2">
    <location>
        <begin position="1"/>
        <end position="19"/>
    </location>
</feature>
<keyword evidence="2" id="KW-0732">Signal</keyword>
<name>A0A1G6GAD2_BACOV</name>
<dbReference type="InterPro" id="IPR007781">
    <property type="entry name" value="NAGLU"/>
</dbReference>
<feature type="domain" description="Alpha-N-acetylglucosaminidase N-terminal" evidence="4">
    <location>
        <begin position="27"/>
        <end position="105"/>
    </location>
</feature>